<dbReference type="PANTHER" id="PTHR47485:SF1">
    <property type="entry name" value="THYLAKOID LUMENAL 17.4 KDA PROTEIN, CHLOROPLASTIC"/>
    <property type="match status" value="1"/>
</dbReference>
<proteinExistence type="predicted"/>
<keyword evidence="2" id="KW-0472">Membrane</keyword>
<evidence type="ECO:0000256" key="2">
    <source>
        <dbReference type="SAM" id="Phobius"/>
    </source>
</evidence>
<dbReference type="SUPFAM" id="SSF141571">
    <property type="entry name" value="Pentapeptide repeat-like"/>
    <property type="match status" value="1"/>
</dbReference>
<dbReference type="PANTHER" id="PTHR47485">
    <property type="entry name" value="THYLAKOID LUMENAL 17.4 KDA PROTEIN, CHLOROPLASTIC"/>
    <property type="match status" value="1"/>
</dbReference>
<evidence type="ECO:0000313" key="3">
    <source>
        <dbReference type="EMBL" id="MVO90755.1"/>
    </source>
</evidence>
<dbReference type="Proteomes" id="UP000483802">
    <property type="component" value="Unassembled WGS sequence"/>
</dbReference>
<dbReference type="AlphaFoldDB" id="A0A6L6X9X0"/>
<keyword evidence="4" id="KW-1185">Reference proteome</keyword>
<keyword evidence="2" id="KW-0812">Transmembrane</keyword>
<protein>
    <recommendedName>
        <fullName evidence="5">Pentapeptide repeat-containing protein</fullName>
    </recommendedName>
</protein>
<evidence type="ECO:0008006" key="5">
    <source>
        <dbReference type="Google" id="ProtNLM"/>
    </source>
</evidence>
<dbReference type="Gene3D" id="2.160.20.80">
    <property type="entry name" value="E3 ubiquitin-protein ligase SopA"/>
    <property type="match status" value="1"/>
</dbReference>
<keyword evidence="2" id="KW-1133">Transmembrane helix</keyword>
<gene>
    <name evidence="3" type="ORF">GPA10_39955</name>
</gene>
<sequence>MAELNRRDDYADRRRQWRQHATAKPRECIAGYRRRRHKKSWHPARATYKIGLIRRYRGRLLGVAMILLIAQLQWGWLPDAIHAIPKVVPAVIPMARAEWSGLSDSVKATAEGQFRLAVVQALGAGGAALALAYTARTYRLSYRGQVTDRFSKALERLGAQEPYIRVGAVHALEQILYDAPDQAGPAAQVLASFVRERSTVTDDDDIRLDDRSTPDDVQIALTTMTRINIRSTWPLDLSGLSLPGADFHRADLSGVRLCECRLTSANFYFARLAEADLTRVQCEGAVFDQADLEGAVLDGADLSKSRFRDADLAGAFMGDVYLQWAHFERARIVKAFLGNAKAEHALFDDADLRGARLADAKLRGTRFRGARLDGADLDNADLHKADLYCAKGLTLEQVVAARPTSWTMLPQAIGRNPRVIKRILEVEAEQGMGESRRIGFNEIARRVGIAVSGE</sequence>
<reference evidence="3 4" key="1">
    <citation type="submission" date="2019-11" db="EMBL/GenBank/DDBJ databases">
        <title>Streptomyces typhae sp. nov., a novel endophytic actinomycete isolated from the root of cattail pollen (Typha angustifolia L.).</title>
        <authorList>
            <person name="Peng C."/>
        </authorList>
    </citation>
    <scope>NUCLEOTIDE SEQUENCE [LARGE SCALE GENOMIC DNA]</scope>
    <source>
        <strain evidence="4">p1417</strain>
    </source>
</reference>
<dbReference type="EMBL" id="WPNZ01000038">
    <property type="protein sequence ID" value="MVO90755.1"/>
    <property type="molecule type" value="Genomic_DNA"/>
</dbReference>
<organism evidence="3 4">
    <name type="scientific">Streptomyces typhae</name>
    <dbReference type="NCBI Taxonomy" id="2681492"/>
    <lineage>
        <taxon>Bacteria</taxon>
        <taxon>Bacillati</taxon>
        <taxon>Actinomycetota</taxon>
        <taxon>Actinomycetes</taxon>
        <taxon>Kitasatosporales</taxon>
        <taxon>Streptomycetaceae</taxon>
        <taxon>Streptomyces</taxon>
    </lineage>
</organism>
<evidence type="ECO:0000256" key="1">
    <source>
        <dbReference type="ARBA" id="ARBA00022737"/>
    </source>
</evidence>
<keyword evidence="1" id="KW-0677">Repeat</keyword>
<comment type="caution">
    <text evidence="3">The sequence shown here is derived from an EMBL/GenBank/DDBJ whole genome shotgun (WGS) entry which is preliminary data.</text>
</comment>
<name>A0A6L6X9X0_9ACTN</name>
<dbReference type="InterPro" id="IPR001646">
    <property type="entry name" value="5peptide_repeat"/>
</dbReference>
<accession>A0A6L6X9X0</accession>
<feature type="transmembrane region" description="Helical" evidence="2">
    <location>
        <begin position="58"/>
        <end position="77"/>
    </location>
</feature>
<dbReference type="Pfam" id="PF00805">
    <property type="entry name" value="Pentapeptide"/>
    <property type="match status" value="2"/>
</dbReference>
<evidence type="ECO:0000313" key="4">
    <source>
        <dbReference type="Proteomes" id="UP000483802"/>
    </source>
</evidence>